<keyword evidence="10" id="KW-0408">Iron</keyword>
<evidence type="ECO:0000313" key="16">
    <source>
        <dbReference type="Proteomes" id="UP000198807"/>
    </source>
</evidence>
<keyword evidence="9 13" id="KW-1133">Transmembrane helix</keyword>
<comment type="subcellular location">
    <subcellularLocation>
        <location evidence="2">Cell membrane</location>
        <topology evidence="2">Multi-pass membrane protein</topology>
    </subcellularLocation>
</comment>
<dbReference type="SUPFAM" id="SSF81342">
    <property type="entry name" value="Transmembrane di-heme cytochromes"/>
    <property type="match status" value="1"/>
</dbReference>
<dbReference type="RefSeq" id="WP_089715817.1">
    <property type="nucleotide sequence ID" value="NZ_FOBC01000029.1"/>
</dbReference>
<dbReference type="STRING" id="650850.SAMN04488129_12917"/>
<evidence type="ECO:0000256" key="5">
    <source>
        <dbReference type="ARBA" id="ARBA00022617"/>
    </source>
</evidence>
<feature type="transmembrane region" description="Helical" evidence="13">
    <location>
        <begin position="49"/>
        <end position="67"/>
    </location>
</feature>
<keyword evidence="16" id="KW-1185">Reference proteome</keyword>
<accession>A0A1H7W4F2</accession>
<feature type="transmembrane region" description="Helical" evidence="13">
    <location>
        <begin position="87"/>
        <end position="108"/>
    </location>
</feature>
<reference evidence="16" key="1">
    <citation type="submission" date="2016-10" db="EMBL/GenBank/DDBJ databases">
        <authorList>
            <person name="Varghese N."/>
            <person name="Submissions S."/>
        </authorList>
    </citation>
    <scope>NUCLEOTIDE SEQUENCE [LARGE SCALE GENOMIC DNA]</scope>
    <source>
        <strain evidence="16">CGMCC 1.9150</strain>
    </source>
</reference>
<evidence type="ECO:0000256" key="9">
    <source>
        <dbReference type="ARBA" id="ARBA00022989"/>
    </source>
</evidence>
<dbReference type="OrthoDB" id="9793784at2"/>
<dbReference type="Pfam" id="PF01292">
    <property type="entry name" value="Ni_hydr_CYTB"/>
    <property type="match status" value="1"/>
</dbReference>
<dbReference type="InterPro" id="IPR052168">
    <property type="entry name" value="Cytochrome_b561_oxidase"/>
</dbReference>
<gene>
    <name evidence="15" type="ORF">SAMN04488129_12917</name>
</gene>
<dbReference type="InterPro" id="IPR011577">
    <property type="entry name" value="Cyt_b561_bac/Ni-Hgenase"/>
</dbReference>
<evidence type="ECO:0000313" key="15">
    <source>
        <dbReference type="EMBL" id="SEM15857.1"/>
    </source>
</evidence>
<evidence type="ECO:0000256" key="2">
    <source>
        <dbReference type="ARBA" id="ARBA00004651"/>
    </source>
</evidence>
<evidence type="ECO:0000256" key="10">
    <source>
        <dbReference type="ARBA" id="ARBA00023004"/>
    </source>
</evidence>
<keyword evidence="8" id="KW-0249">Electron transport</keyword>
<keyword evidence="4" id="KW-1003">Cell membrane</keyword>
<proteinExistence type="inferred from homology"/>
<dbReference type="Gene3D" id="1.20.950.20">
    <property type="entry name" value="Transmembrane di-heme cytochromes, Chain C"/>
    <property type="match status" value="1"/>
</dbReference>
<evidence type="ECO:0000256" key="6">
    <source>
        <dbReference type="ARBA" id="ARBA00022692"/>
    </source>
</evidence>
<feature type="transmembrane region" description="Helical" evidence="13">
    <location>
        <begin position="12"/>
        <end position="29"/>
    </location>
</feature>
<evidence type="ECO:0000259" key="14">
    <source>
        <dbReference type="Pfam" id="PF01292"/>
    </source>
</evidence>
<keyword evidence="11 13" id="KW-0472">Membrane</keyword>
<evidence type="ECO:0000256" key="7">
    <source>
        <dbReference type="ARBA" id="ARBA00022723"/>
    </source>
</evidence>
<dbReference type="EMBL" id="FOBC01000029">
    <property type="protein sequence ID" value="SEM15857.1"/>
    <property type="molecule type" value="Genomic_DNA"/>
</dbReference>
<dbReference type="GO" id="GO:0046872">
    <property type="term" value="F:metal ion binding"/>
    <property type="evidence" value="ECO:0007669"/>
    <property type="project" value="UniProtKB-KW"/>
</dbReference>
<feature type="domain" description="Cytochrome b561 bacterial/Ni-hydrogenase" evidence="14">
    <location>
        <begin position="9"/>
        <end position="172"/>
    </location>
</feature>
<dbReference type="PANTHER" id="PTHR30529:SF1">
    <property type="entry name" value="CYTOCHROME B561 HOMOLOG 2"/>
    <property type="match status" value="1"/>
</dbReference>
<evidence type="ECO:0000256" key="3">
    <source>
        <dbReference type="ARBA" id="ARBA00022448"/>
    </source>
</evidence>
<dbReference type="AlphaFoldDB" id="A0A1H7W4F2"/>
<dbReference type="GO" id="GO:0020037">
    <property type="term" value="F:heme binding"/>
    <property type="evidence" value="ECO:0007669"/>
    <property type="project" value="TreeGrafter"/>
</dbReference>
<keyword evidence="5" id="KW-0349">Heme</keyword>
<dbReference type="InterPro" id="IPR016174">
    <property type="entry name" value="Di-haem_cyt_TM"/>
</dbReference>
<keyword evidence="6 13" id="KW-0812">Transmembrane</keyword>
<dbReference type="GO" id="GO:0009055">
    <property type="term" value="F:electron transfer activity"/>
    <property type="evidence" value="ECO:0007669"/>
    <property type="project" value="InterPro"/>
</dbReference>
<evidence type="ECO:0000256" key="12">
    <source>
        <dbReference type="ARBA" id="ARBA00037975"/>
    </source>
</evidence>
<evidence type="ECO:0000256" key="4">
    <source>
        <dbReference type="ARBA" id="ARBA00022475"/>
    </source>
</evidence>
<organism evidence="15 16">
    <name type="scientific">Halomonas daqiaonensis</name>
    <dbReference type="NCBI Taxonomy" id="650850"/>
    <lineage>
        <taxon>Bacteria</taxon>
        <taxon>Pseudomonadati</taxon>
        <taxon>Pseudomonadota</taxon>
        <taxon>Gammaproteobacteria</taxon>
        <taxon>Oceanospirillales</taxon>
        <taxon>Halomonadaceae</taxon>
        <taxon>Halomonas</taxon>
    </lineage>
</organism>
<name>A0A1H7W4F2_9GAMM</name>
<evidence type="ECO:0000256" key="13">
    <source>
        <dbReference type="SAM" id="Phobius"/>
    </source>
</evidence>
<evidence type="ECO:0000256" key="11">
    <source>
        <dbReference type="ARBA" id="ARBA00023136"/>
    </source>
</evidence>
<protein>
    <submittedName>
        <fullName evidence="15">Cytochrome b561</fullName>
    </submittedName>
</protein>
<dbReference type="GO" id="GO:0005886">
    <property type="term" value="C:plasma membrane"/>
    <property type="evidence" value="ECO:0007669"/>
    <property type="project" value="UniProtKB-SubCell"/>
</dbReference>
<evidence type="ECO:0000256" key="1">
    <source>
        <dbReference type="ARBA" id="ARBA00001970"/>
    </source>
</evidence>
<evidence type="ECO:0000256" key="8">
    <source>
        <dbReference type="ARBA" id="ARBA00022982"/>
    </source>
</evidence>
<dbReference type="PANTHER" id="PTHR30529">
    <property type="entry name" value="CYTOCHROME B561"/>
    <property type="match status" value="1"/>
</dbReference>
<keyword evidence="7" id="KW-0479">Metal-binding</keyword>
<comment type="similarity">
    <text evidence="12">Belongs to the cytochrome b561 family.</text>
</comment>
<keyword evidence="3" id="KW-0813">Transport</keyword>
<comment type="cofactor">
    <cofactor evidence="1">
        <name>heme b</name>
        <dbReference type="ChEBI" id="CHEBI:60344"/>
    </cofactor>
</comment>
<dbReference type="Proteomes" id="UP000198807">
    <property type="component" value="Unassembled WGS sequence"/>
</dbReference>
<dbReference type="GO" id="GO:0022904">
    <property type="term" value="P:respiratory electron transport chain"/>
    <property type="evidence" value="ECO:0007669"/>
    <property type="project" value="InterPro"/>
</dbReference>
<feature type="transmembrane region" description="Helical" evidence="13">
    <location>
        <begin position="145"/>
        <end position="164"/>
    </location>
</feature>
<sequence length="173" mass="19221">MNWLDTEHRYGAVSRFLHWTMAVLILLMLGSDWWMEGIAGLGEGAAMELHQSIGMALLALLAFRLAWRVVNRGRLDPPGHWRLAARLGHLVLYALLLLIPLSGLLTAWGSGEGVTVFGAPLIAAGAEIEWLEEASEETHELLANLLWFVIAGHVLATLAHQWWLGERSLQRMA</sequence>